<evidence type="ECO:0000256" key="6">
    <source>
        <dbReference type="SAM" id="MobiDB-lite"/>
    </source>
</evidence>
<dbReference type="InterPro" id="IPR013325">
    <property type="entry name" value="RNA_pol_sigma_r2"/>
</dbReference>
<dbReference type="Proteomes" id="UP001645859">
    <property type="component" value="Unassembled WGS sequence"/>
</dbReference>
<dbReference type="SUPFAM" id="SSF88659">
    <property type="entry name" value="Sigma3 and sigma4 domains of RNA polymerase sigma factors"/>
    <property type="match status" value="1"/>
</dbReference>
<keyword evidence="9" id="KW-1185">Reference proteome</keyword>
<dbReference type="PANTHER" id="PTHR43133">
    <property type="entry name" value="RNA POLYMERASE ECF-TYPE SIGMA FACTO"/>
    <property type="match status" value="1"/>
</dbReference>
<proteinExistence type="inferred from homology"/>
<accession>A0ABS1SEK4</accession>
<keyword evidence="4" id="KW-0238">DNA-binding</keyword>
<evidence type="ECO:0000256" key="3">
    <source>
        <dbReference type="ARBA" id="ARBA00023082"/>
    </source>
</evidence>
<dbReference type="PANTHER" id="PTHR43133:SF8">
    <property type="entry name" value="RNA POLYMERASE SIGMA FACTOR HI_1459-RELATED"/>
    <property type="match status" value="1"/>
</dbReference>
<dbReference type="RefSeq" id="WP_202343028.1">
    <property type="nucleotide sequence ID" value="NZ_BAAAPI010000009.1"/>
</dbReference>
<dbReference type="Gene3D" id="1.10.1740.10">
    <property type="match status" value="1"/>
</dbReference>
<name>A0ABS1SEK4_9MICO</name>
<evidence type="ECO:0000313" key="8">
    <source>
        <dbReference type="EMBL" id="MBL3677748.1"/>
    </source>
</evidence>
<evidence type="ECO:0000259" key="7">
    <source>
        <dbReference type="Pfam" id="PF08281"/>
    </source>
</evidence>
<comment type="similarity">
    <text evidence="1">Belongs to the sigma-70 factor family. ECF subfamily.</text>
</comment>
<dbReference type="SUPFAM" id="SSF88946">
    <property type="entry name" value="Sigma2 domain of RNA polymerase sigma factors"/>
    <property type="match status" value="1"/>
</dbReference>
<dbReference type="EMBL" id="QYAC01000001">
    <property type="protein sequence ID" value="MBL3677748.1"/>
    <property type="molecule type" value="Genomic_DNA"/>
</dbReference>
<gene>
    <name evidence="8" type="ORF">D3230_00285</name>
</gene>
<evidence type="ECO:0000256" key="4">
    <source>
        <dbReference type="ARBA" id="ARBA00023125"/>
    </source>
</evidence>
<sequence>MTAPIRGLVDAAQAEQPPHAGSGADLAGGDPSDVLAELLPELNAYFWRRLGDPDDAADAAADTLLVLVAKGARLPASREQVRQYAFGVARKVLLRARRGRVRHSELGERLRHELTAVSVSPPEAHPELRRALSALPERDRELLLLVAWEGFGVAEAGQVLGYRAAAARKRYSRVRAALRAELSG</sequence>
<keyword evidence="3" id="KW-0731">Sigma factor</keyword>
<evidence type="ECO:0000256" key="1">
    <source>
        <dbReference type="ARBA" id="ARBA00010641"/>
    </source>
</evidence>
<dbReference type="InterPro" id="IPR039425">
    <property type="entry name" value="RNA_pol_sigma-70-like"/>
</dbReference>
<dbReference type="Pfam" id="PF08281">
    <property type="entry name" value="Sigma70_r4_2"/>
    <property type="match status" value="1"/>
</dbReference>
<evidence type="ECO:0000256" key="2">
    <source>
        <dbReference type="ARBA" id="ARBA00023015"/>
    </source>
</evidence>
<feature type="region of interest" description="Disordered" evidence="6">
    <location>
        <begin position="1"/>
        <end position="28"/>
    </location>
</feature>
<reference evidence="8 9" key="1">
    <citation type="submission" date="2018-09" db="EMBL/GenBank/DDBJ databases">
        <title>Comparative genomics of Leucobacter spp.</title>
        <authorList>
            <person name="Reis A.C."/>
            <person name="Kolvenbach B.A."/>
            <person name="Corvini P.F.X."/>
            <person name="Nunes O.C."/>
        </authorList>
    </citation>
    <scope>NUCLEOTIDE SEQUENCE [LARGE SCALE GENOMIC DNA]</scope>
    <source>
        <strain evidence="8 9">TAN 31504</strain>
    </source>
</reference>
<evidence type="ECO:0000256" key="5">
    <source>
        <dbReference type="ARBA" id="ARBA00023163"/>
    </source>
</evidence>
<dbReference type="Gene3D" id="1.10.10.10">
    <property type="entry name" value="Winged helix-like DNA-binding domain superfamily/Winged helix DNA-binding domain"/>
    <property type="match status" value="1"/>
</dbReference>
<evidence type="ECO:0000313" key="9">
    <source>
        <dbReference type="Proteomes" id="UP001645859"/>
    </source>
</evidence>
<keyword evidence="2" id="KW-0805">Transcription regulation</keyword>
<organism evidence="8 9">
    <name type="scientific">Leucobacter chromiireducens subsp. solipictus</name>
    <dbReference type="NCBI Taxonomy" id="398235"/>
    <lineage>
        <taxon>Bacteria</taxon>
        <taxon>Bacillati</taxon>
        <taxon>Actinomycetota</taxon>
        <taxon>Actinomycetes</taxon>
        <taxon>Micrococcales</taxon>
        <taxon>Microbacteriaceae</taxon>
        <taxon>Leucobacter</taxon>
    </lineage>
</organism>
<comment type="caution">
    <text evidence="8">The sequence shown here is derived from an EMBL/GenBank/DDBJ whole genome shotgun (WGS) entry which is preliminary data.</text>
</comment>
<protein>
    <submittedName>
        <fullName evidence="8">Sigma-70 family RNA polymerase sigma factor</fullName>
    </submittedName>
</protein>
<dbReference type="InterPro" id="IPR013324">
    <property type="entry name" value="RNA_pol_sigma_r3/r4-like"/>
</dbReference>
<keyword evidence="5" id="KW-0804">Transcription</keyword>
<dbReference type="InterPro" id="IPR036388">
    <property type="entry name" value="WH-like_DNA-bd_sf"/>
</dbReference>
<dbReference type="InterPro" id="IPR013249">
    <property type="entry name" value="RNA_pol_sigma70_r4_t2"/>
</dbReference>
<feature type="domain" description="RNA polymerase sigma factor 70 region 4 type 2" evidence="7">
    <location>
        <begin position="127"/>
        <end position="178"/>
    </location>
</feature>